<accession>A0A3L8Q336</accession>
<keyword evidence="4 6" id="KW-1133">Transmembrane helix</keyword>
<feature type="transmembrane region" description="Helical" evidence="6">
    <location>
        <begin position="330"/>
        <end position="351"/>
    </location>
</feature>
<feature type="transmembrane region" description="Helical" evidence="6">
    <location>
        <begin position="118"/>
        <end position="138"/>
    </location>
</feature>
<evidence type="ECO:0000313" key="8">
    <source>
        <dbReference type="Proteomes" id="UP000281474"/>
    </source>
</evidence>
<keyword evidence="8" id="KW-1185">Reference proteome</keyword>
<dbReference type="GO" id="GO:0005886">
    <property type="term" value="C:plasma membrane"/>
    <property type="evidence" value="ECO:0007669"/>
    <property type="project" value="UniProtKB-SubCell"/>
</dbReference>
<feature type="transmembrane region" description="Helical" evidence="6">
    <location>
        <begin position="288"/>
        <end position="310"/>
    </location>
</feature>
<feature type="transmembrane region" description="Helical" evidence="6">
    <location>
        <begin position="363"/>
        <end position="382"/>
    </location>
</feature>
<protein>
    <submittedName>
        <fullName evidence="7">Flippase</fullName>
    </submittedName>
</protein>
<keyword evidence="3 6" id="KW-0812">Transmembrane</keyword>
<feature type="transmembrane region" description="Helical" evidence="6">
    <location>
        <begin position="388"/>
        <end position="406"/>
    </location>
</feature>
<evidence type="ECO:0000256" key="4">
    <source>
        <dbReference type="ARBA" id="ARBA00022989"/>
    </source>
</evidence>
<dbReference type="OrthoDB" id="103403at2"/>
<feature type="transmembrane region" description="Helical" evidence="6">
    <location>
        <begin position="150"/>
        <end position="166"/>
    </location>
</feature>
<dbReference type="PANTHER" id="PTHR30250:SF11">
    <property type="entry name" value="O-ANTIGEN TRANSPORTER-RELATED"/>
    <property type="match status" value="1"/>
</dbReference>
<feature type="transmembrane region" description="Helical" evidence="6">
    <location>
        <begin position="229"/>
        <end position="250"/>
    </location>
</feature>
<organism evidence="7 8">
    <name type="scientific">Parashewanella curva</name>
    <dbReference type="NCBI Taxonomy" id="2338552"/>
    <lineage>
        <taxon>Bacteria</taxon>
        <taxon>Pseudomonadati</taxon>
        <taxon>Pseudomonadota</taxon>
        <taxon>Gammaproteobacteria</taxon>
        <taxon>Alteromonadales</taxon>
        <taxon>Shewanellaceae</taxon>
        <taxon>Parashewanella</taxon>
    </lineage>
</organism>
<dbReference type="Proteomes" id="UP000281474">
    <property type="component" value="Unassembled WGS sequence"/>
</dbReference>
<dbReference type="InterPro" id="IPR050833">
    <property type="entry name" value="Poly_Biosynth_Transport"/>
</dbReference>
<evidence type="ECO:0000256" key="6">
    <source>
        <dbReference type="SAM" id="Phobius"/>
    </source>
</evidence>
<keyword evidence="5 6" id="KW-0472">Membrane</keyword>
<dbReference type="Pfam" id="PF01943">
    <property type="entry name" value="Polysacc_synt"/>
    <property type="match status" value="1"/>
</dbReference>
<comment type="caution">
    <text evidence="7">The sequence shown here is derived from an EMBL/GenBank/DDBJ whole genome shotgun (WGS) entry which is preliminary data.</text>
</comment>
<evidence type="ECO:0000256" key="2">
    <source>
        <dbReference type="ARBA" id="ARBA00022475"/>
    </source>
</evidence>
<dbReference type="AlphaFoldDB" id="A0A3L8Q336"/>
<dbReference type="InterPro" id="IPR002797">
    <property type="entry name" value="Polysacc_synth"/>
</dbReference>
<dbReference type="PANTHER" id="PTHR30250">
    <property type="entry name" value="PST FAMILY PREDICTED COLANIC ACID TRANSPORTER"/>
    <property type="match status" value="1"/>
</dbReference>
<feature type="transmembrane region" description="Helical" evidence="6">
    <location>
        <begin position="84"/>
        <end position="106"/>
    </location>
</feature>
<comment type="subcellular location">
    <subcellularLocation>
        <location evidence="1">Cell membrane</location>
        <topology evidence="1">Multi-pass membrane protein</topology>
    </subcellularLocation>
</comment>
<keyword evidence="2" id="KW-1003">Cell membrane</keyword>
<dbReference type="CDD" id="cd13128">
    <property type="entry name" value="MATE_Wzx_like"/>
    <property type="match status" value="1"/>
</dbReference>
<dbReference type="RefSeq" id="WP_121837234.1">
    <property type="nucleotide sequence ID" value="NZ_ML014754.1"/>
</dbReference>
<evidence type="ECO:0000313" key="7">
    <source>
        <dbReference type="EMBL" id="RLV61413.1"/>
    </source>
</evidence>
<feature type="transmembrane region" description="Helical" evidence="6">
    <location>
        <begin position="256"/>
        <end position="276"/>
    </location>
</feature>
<sequence>MDKDKKVVLKNTLYLTLLQGAGYVFPLITLPYLIRILDVDDFGLLAFATATVSYFLLITDYGFNLSATKEISLNRNDKIKIEEIFSSVLTVKLLLLVICFLILSLLTAFIPKYSENSLIYFFTFGTVLAQVLFPVWLFQGLEEMKYVTNLNVLSRALSTICIFIFVNKPEDFHYVPIITSIGVTLSSVISLYIAHSKFGISYKLQGYKTIEEQFVTGWNIFLSRIYTNIYVNGNVLLLGFMTNNTIVGYYSIADRIVQTLSALFSPIYQASFPYLSRLFTQKKSEFFIFLRKINIGVGLLSVASSLGFYFLSKQIIFLFSGDMNPEVVNILKILSISLVFFQVGPLYTYVLIAAGKSEIVTHILKVTVIVNFLLAIPLIHLFGAYGLAWSWVLMLAFHSVYFLLNYNRHVIK</sequence>
<gene>
    <name evidence="7" type="ORF">D5018_01610</name>
</gene>
<evidence type="ECO:0000256" key="5">
    <source>
        <dbReference type="ARBA" id="ARBA00023136"/>
    </source>
</evidence>
<feature type="transmembrane region" description="Helical" evidence="6">
    <location>
        <begin position="42"/>
        <end position="63"/>
    </location>
</feature>
<feature type="transmembrane region" description="Helical" evidence="6">
    <location>
        <begin position="172"/>
        <end position="194"/>
    </location>
</feature>
<evidence type="ECO:0000256" key="3">
    <source>
        <dbReference type="ARBA" id="ARBA00022692"/>
    </source>
</evidence>
<dbReference type="EMBL" id="QZEI01000003">
    <property type="protein sequence ID" value="RLV61413.1"/>
    <property type="molecule type" value="Genomic_DNA"/>
</dbReference>
<feature type="transmembrane region" description="Helical" evidence="6">
    <location>
        <begin position="12"/>
        <end position="36"/>
    </location>
</feature>
<proteinExistence type="predicted"/>
<evidence type="ECO:0000256" key="1">
    <source>
        <dbReference type="ARBA" id="ARBA00004651"/>
    </source>
</evidence>
<name>A0A3L8Q336_9GAMM</name>
<reference evidence="7 8" key="1">
    <citation type="submission" date="2018-09" db="EMBL/GenBank/DDBJ databases">
        <title>Phylogeny of the Shewanellaceae, and recommendation for two new genera, Pseudoshewanella and Parashewanella.</title>
        <authorList>
            <person name="Wang G."/>
        </authorList>
    </citation>
    <scope>NUCLEOTIDE SEQUENCE [LARGE SCALE GENOMIC DNA]</scope>
    <source>
        <strain evidence="7 8">C51</strain>
    </source>
</reference>